<keyword evidence="1" id="KW-0732">Signal</keyword>
<dbReference type="AlphaFoldDB" id="A0A9X1HTN2"/>
<organism evidence="3 5">
    <name type="scientific">Fulvivirga sedimenti</name>
    <dbReference type="NCBI Taxonomy" id="2879465"/>
    <lineage>
        <taxon>Bacteria</taxon>
        <taxon>Pseudomonadati</taxon>
        <taxon>Bacteroidota</taxon>
        <taxon>Cytophagia</taxon>
        <taxon>Cytophagales</taxon>
        <taxon>Fulvivirgaceae</taxon>
        <taxon>Fulvivirga</taxon>
    </lineage>
</organism>
<dbReference type="RefSeq" id="WP_225698683.1">
    <property type="nucleotide sequence ID" value="NZ_JAIXNE010000002.1"/>
</dbReference>
<dbReference type="EMBL" id="JAIXNE010000002">
    <property type="protein sequence ID" value="MCA6075586.1"/>
    <property type="molecule type" value="Genomic_DNA"/>
</dbReference>
<evidence type="ECO:0000313" key="2">
    <source>
        <dbReference type="EMBL" id="MCA6075586.1"/>
    </source>
</evidence>
<accession>A0A9X1HTN2</accession>
<dbReference type="Proteomes" id="UP001139409">
    <property type="component" value="Unassembled WGS sequence"/>
</dbReference>
<evidence type="ECO:0008006" key="6">
    <source>
        <dbReference type="Google" id="ProtNLM"/>
    </source>
</evidence>
<sequence>MKRLLILAILLSSAFAYGQRKQEIIVTMKCGDQYEITDRLSKFKGSLVLPEDNRKYIIGRADGERVKLPKSDIVSIRIAEDEEYLSLIDLRNNRHTIGTMLASGKVNVFKSYEEEVQQTGPNTPVISIREIYFEVTPEGLVRINPKKYIKTLANSCSTLDMYLRETGKIRRNDVDVLLERVNAMCSEGLASSQPAYRQVGSQ</sequence>
<comment type="caution">
    <text evidence="3">The sequence shown here is derived from an EMBL/GenBank/DDBJ whole genome shotgun (WGS) entry which is preliminary data.</text>
</comment>
<feature type="chain" id="PRO_5041114885" description="FecR protein domain-containing protein" evidence="1">
    <location>
        <begin position="19"/>
        <end position="202"/>
    </location>
</feature>
<evidence type="ECO:0000313" key="3">
    <source>
        <dbReference type="EMBL" id="MCA6076763.1"/>
    </source>
</evidence>
<gene>
    <name evidence="2" type="ORF">LDX50_11960</name>
    <name evidence="3" type="ORF">LDX50_17930</name>
    <name evidence="4" type="ORF">LDX50_23650</name>
</gene>
<keyword evidence="5" id="KW-1185">Reference proteome</keyword>
<protein>
    <recommendedName>
        <fullName evidence="6">FecR protein domain-containing protein</fullName>
    </recommendedName>
</protein>
<evidence type="ECO:0000313" key="4">
    <source>
        <dbReference type="EMBL" id="MCA6077891.1"/>
    </source>
</evidence>
<reference evidence="3" key="1">
    <citation type="submission" date="2021-09" db="EMBL/GenBank/DDBJ databases">
        <title>Fulvivirga sp. isolated from coastal sediment.</title>
        <authorList>
            <person name="Yu H."/>
        </authorList>
    </citation>
    <scope>NUCLEOTIDE SEQUENCE</scope>
    <source>
        <strain evidence="3">1062</strain>
    </source>
</reference>
<dbReference type="EMBL" id="JAIXNE010000003">
    <property type="protein sequence ID" value="MCA6076763.1"/>
    <property type="molecule type" value="Genomic_DNA"/>
</dbReference>
<feature type="signal peptide" evidence="1">
    <location>
        <begin position="1"/>
        <end position="18"/>
    </location>
</feature>
<dbReference type="EMBL" id="JAIXNE010000004">
    <property type="protein sequence ID" value="MCA6077891.1"/>
    <property type="molecule type" value="Genomic_DNA"/>
</dbReference>
<evidence type="ECO:0000256" key="1">
    <source>
        <dbReference type="SAM" id="SignalP"/>
    </source>
</evidence>
<proteinExistence type="predicted"/>
<name>A0A9X1HTN2_9BACT</name>
<evidence type="ECO:0000313" key="5">
    <source>
        <dbReference type="Proteomes" id="UP001139409"/>
    </source>
</evidence>